<dbReference type="InterPro" id="IPR000515">
    <property type="entry name" value="MetI-like"/>
</dbReference>
<evidence type="ECO:0000256" key="4">
    <source>
        <dbReference type="ARBA" id="ARBA00022692"/>
    </source>
</evidence>
<comment type="caution">
    <text evidence="9">The sequence shown here is derived from an EMBL/GenBank/DDBJ whole genome shotgun (WGS) entry which is preliminary data.</text>
</comment>
<evidence type="ECO:0000313" key="10">
    <source>
        <dbReference type="Proteomes" id="UP000195305"/>
    </source>
</evidence>
<evidence type="ECO:0000313" key="9">
    <source>
        <dbReference type="EMBL" id="OUQ34881.1"/>
    </source>
</evidence>
<evidence type="ECO:0000256" key="2">
    <source>
        <dbReference type="ARBA" id="ARBA00022448"/>
    </source>
</evidence>
<dbReference type="InterPro" id="IPR045621">
    <property type="entry name" value="BPD_transp_1_N"/>
</dbReference>
<keyword evidence="6 7" id="KW-0472">Membrane</keyword>
<evidence type="ECO:0000256" key="1">
    <source>
        <dbReference type="ARBA" id="ARBA00004651"/>
    </source>
</evidence>
<feature type="transmembrane region" description="Helical" evidence="7">
    <location>
        <begin position="174"/>
        <end position="192"/>
    </location>
</feature>
<dbReference type="InterPro" id="IPR035906">
    <property type="entry name" value="MetI-like_sf"/>
</dbReference>
<comment type="similarity">
    <text evidence="7">Belongs to the binding-protein-dependent transport system permease family.</text>
</comment>
<protein>
    <submittedName>
        <fullName evidence="9">Peptide ABC transporter permease</fullName>
    </submittedName>
</protein>
<accession>A0A1Y4T116</accession>
<gene>
    <name evidence="9" type="ORF">B5E75_05245</name>
</gene>
<evidence type="ECO:0000256" key="5">
    <source>
        <dbReference type="ARBA" id="ARBA00022989"/>
    </source>
</evidence>
<feature type="transmembrane region" description="Helical" evidence="7">
    <location>
        <begin position="132"/>
        <end position="154"/>
    </location>
</feature>
<evidence type="ECO:0000259" key="8">
    <source>
        <dbReference type="PROSITE" id="PS50928"/>
    </source>
</evidence>
<dbReference type="AlphaFoldDB" id="A0A1Y4T116"/>
<dbReference type="Proteomes" id="UP000195305">
    <property type="component" value="Unassembled WGS sequence"/>
</dbReference>
<dbReference type="GO" id="GO:0055085">
    <property type="term" value="P:transmembrane transport"/>
    <property type="evidence" value="ECO:0007669"/>
    <property type="project" value="InterPro"/>
</dbReference>
<sequence>MKKYVLKRLIYALITIFVLLALTFVMMHMLPGDPFNTGKAMSESTKQALREFYGLDKPLVEQFIMYVKNACIGDLGVSIKYNRPVMDIILDTFPVSFQLGMFSLIFAVIAGVALGAIAAIRRGKAADTIAMTLSVIGVSIPSFIVAALLQYFIALKLNQLLGTQIFAITGWGNLNQIILPALALSFSSLATVSRLMRTSMLDVLSSDYIKTAKAKGLSERQILWKHALRNAIMPVITVLGPIAAAVLTGGFVVENIFNIPGMGKFFVLAIKENDYTLIAGTTLFYGAFLIIAVLIVDLLYGVIDPRINLASEKE</sequence>
<feature type="transmembrane region" description="Helical" evidence="7">
    <location>
        <begin position="231"/>
        <end position="257"/>
    </location>
</feature>
<feature type="transmembrane region" description="Helical" evidence="7">
    <location>
        <begin position="99"/>
        <end position="120"/>
    </location>
</feature>
<keyword evidence="2 7" id="KW-0813">Transport</keyword>
<dbReference type="SUPFAM" id="SSF161098">
    <property type="entry name" value="MetI-like"/>
    <property type="match status" value="1"/>
</dbReference>
<dbReference type="PANTHER" id="PTHR43163:SF6">
    <property type="entry name" value="DIPEPTIDE TRANSPORT SYSTEM PERMEASE PROTEIN DPPB-RELATED"/>
    <property type="match status" value="1"/>
</dbReference>
<reference evidence="9 10" key="1">
    <citation type="journal article" date="2018" name="BMC Genomics">
        <title>Whole genome sequencing and function prediction of 133 gut anaerobes isolated from chicken caecum in pure cultures.</title>
        <authorList>
            <person name="Medvecky M."/>
            <person name="Cejkova D."/>
            <person name="Polansky O."/>
            <person name="Karasova D."/>
            <person name="Kubasova T."/>
            <person name="Cizek A."/>
            <person name="Rychlik I."/>
        </authorList>
    </citation>
    <scope>NUCLEOTIDE SEQUENCE [LARGE SCALE GENOMIC DNA]</scope>
    <source>
        <strain evidence="9 10">An13</strain>
    </source>
</reference>
<proteinExistence type="inferred from homology"/>
<evidence type="ECO:0000256" key="3">
    <source>
        <dbReference type="ARBA" id="ARBA00022475"/>
    </source>
</evidence>
<dbReference type="GO" id="GO:0005886">
    <property type="term" value="C:plasma membrane"/>
    <property type="evidence" value="ECO:0007669"/>
    <property type="project" value="UniProtKB-SubCell"/>
</dbReference>
<keyword evidence="4 7" id="KW-0812">Transmembrane</keyword>
<dbReference type="Gene3D" id="1.10.3720.10">
    <property type="entry name" value="MetI-like"/>
    <property type="match status" value="1"/>
</dbReference>
<keyword evidence="10" id="KW-1185">Reference proteome</keyword>
<feature type="domain" description="ABC transmembrane type-1" evidence="8">
    <location>
        <begin position="93"/>
        <end position="300"/>
    </location>
</feature>
<keyword evidence="3" id="KW-1003">Cell membrane</keyword>
<name>A0A1Y4T116_9FIRM</name>
<comment type="subcellular location">
    <subcellularLocation>
        <location evidence="1 7">Cell membrane</location>
        <topology evidence="1 7">Multi-pass membrane protein</topology>
    </subcellularLocation>
</comment>
<dbReference type="PROSITE" id="PS50928">
    <property type="entry name" value="ABC_TM1"/>
    <property type="match status" value="1"/>
</dbReference>
<feature type="transmembrane region" description="Helical" evidence="7">
    <location>
        <begin position="277"/>
        <end position="303"/>
    </location>
</feature>
<dbReference type="Pfam" id="PF00528">
    <property type="entry name" value="BPD_transp_1"/>
    <property type="match status" value="1"/>
</dbReference>
<organism evidence="9 10">
    <name type="scientific">Massilimicrobiota timonensis</name>
    <dbReference type="NCBI Taxonomy" id="1776392"/>
    <lineage>
        <taxon>Bacteria</taxon>
        <taxon>Bacillati</taxon>
        <taxon>Bacillota</taxon>
        <taxon>Erysipelotrichia</taxon>
        <taxon>Erysipelotrichales</taxon>
        <taxon>Erysipelotrichaceae</taxon>
        <taxon>Massilimicrobiota</taxon>
    </lineage>
</organism>
<keyword evidence="5 7" id="KW-1133">Transmembrane helix</keyword>
<evidence type="ECO:0000256" key="7">
    <source>
        <dbReference type="RuleBase" id="RU363032"/>
    </source>
</evidence>
<dbReference type="PANTHER" id="PTHR43163">
    <property type="entry name" value="DIPEPTIDE TRANSPORT SYSTEM PERMEASE PROTEIN DPPB-RELATED"/>
    <property type="match status" value="1"/>
</dbReference>
<dbReference type="EMBL" id="NFLJ01000012">
    <property type="protein sequence ID" value="OUQ34881.1"/>
    <property type="molecule type" value="Genomic_DNA"/>
</dbReference>
<dbReference type="OrthoDB" id="9806409at2"/>
<dbReference type="CDD" id="cd06261">
    <property type="entry name" value="TM_PBP2"/>
    <property type="match status" value="1"/>
</dbReference>
<dbReference type="RefSeq" id="WP_087357738.1">
    <property type="nucleotide sequence ID" value="NZ_AP031415.1"/>
</dbReference>
<dbReference type="Pfam" id="PF19300">
    <property type="entry name" value="BPD_transp_1_N"/>
    <property type="match status" value="1"/>
</dbReference>
<feature type="transmembrane region" description="Helical" evidence="7">
    <location>
        <begin position="9"/>
        <end position="30"/>
    </location>
</feature>
<evidence type="ECO:0000256" key="6">
    <source>
        <dbReference type="ARBA" id="ARBA00023136"/>
    </source>
</evidence>